<comment type="caution">
    <text evidence="3">The sequence shown here is derived from an EMBL/GenBank/DDBJ whole genome shotgun (WGS) entry which is preliminary data.</text>
</comment>
<proteinExistence type="inferred from homology"/>
<dbReference type="Proteomes" id="UP000094412">
    <property type="component" value="Unassembled WGS sequence"/>
</dbReference>
<dbReference type="InterPro" id="IPR008807">
    <property type="entry name" value="ROS_MUCR"/>
</dbReference>
<dbReference type="GO" id="GO:0008270">
    <property type="term" value="F:zinc ion binding"/>
    <property type="evidence" value="ECO:0007669"/>
    <property type="project" value="InterPro"/>
</dbReference>
<comment type="similarity">
    <text evidence="1">Belongs to the ros/MucR family.</text>
</comment>
<dbReference type="GO" id="GO:0006355">
    <property type="term" value="P:regulation of DNA-templated transcription"/>
    <property type="evidence" value="ECO:0007669"/>
    <property type="project" value="InterPro"/>
</dbReference>
<keyword evidence="4" id="KW-1185">Reference proteome</keyword>
<evidence type="ECO:0000313" key="3">
    <source>
        <dbReference type="EMBL" id="OCX16049.1"/>
    </source>
</evidence>
<name>A0A1C2DMS0_9HYPH</name>
<dbReference type="EMBL" id="MDEO01000033">
    <property type="protein sequence ID" value="OCX16049.1"/>
    <property type="molecule type" value="Genomic_DNA"/>
</dbReference>
<evidence type="ECO:0000256" key="1">
    <source>
        <dbReference type="ARBA" id="ARBA00007031"/>
    </source>
</evidence>
<organism evidence="3 4">
    <name type="scientific">Mesorhizobium hungaricum</name>
    <dbReference type="NCBI Taxonomy" id="1566387"/>
    <lineage>
        <taxon>Bacteria</taxon>
        <taxon>Pseudomonadati</taxon>
        <taxon>Pseudomonadota</taxon>
        <taxon>Alphaproteobacteria</taxon>
        <taxon>Hyphomicrobiales</taxon>
        <taxon>Phyllobacteriaceae</taxon>
        <taxon>Mesorhizobium</taxon>
    </lineage>
</organism>
<accession>A0A1C2DMS0</accession>
<evidence type="ECO:0000256" key="2">
    <source>
        <dbReference type="SAM" id="MobiDB-lite"/>
    </source>
</evidence>
<dbReference type="AlphaFoldDB" id="A0A1C2DMS0"/>
<evidence type="ECO:0000313" key="4">
    <source>
        <dbReference type="Proteomes" id="UP000094412"/>
    </source>
</evidence>
<dbReference type="GO" id="GO:0003677">
    <property type="term" value="F:DNA binding"/>
    <property type="evidence" value="ECO:0007669"/>
    <property type="project" value="InterPro"/>
</dbReference>
<dbReference type="STRING" id="1566387.QV13_14280"/>
<sequence>MADQHLTVEFLTELTAEIVSIYVTKNPVPVSELPSVIASVFQSLSNLNGRQEPTVEPLKPKVPIKKSVTRDFIISLEDGKQYKTLKRHLTALGLTPEGYRAKWLLPADYPMVAESYAEQRSALAKKLGLGRKPDQKRGRKRGGSS</sequence>
<dbReference type="RefSeq" id="WP_024925269.1">
    <property type="nucleotide sequence ID" value="NZ_MDEO01000033.1"/>
</dbReference>
<feature type="region of interest" description="Disordered" evidence="2">
    <location>
        <begin position="124"/>
        <end position="145"/>
    </location>
</feature>
<gene>
    <name evidence="3" type="ORF">QV13_14280</name>
</gene>
<dbReference type="OrthoDB" id="9809693at2"/>
<reference evidence="3 4" key="1">
    <citation type="submission" date="2016-08" db="EMBL/GenBank/DDBJ databases">
        <title>Whole genome sequence of Mesorhizobium sp. strain UASWS1009 isolated from industrial sewage.</title>
        <authorList>
            <person name="Crovadore J."/>
            <person name="Calmin G."/>
            <person name="Chablais R."/>
            <person name="Cochard B."/>
            <person name="Lefort F."/>
        </authorList>
    </citation>
    <scope>NUCLEOTIDE SEQUENCE [LARGE SCALE GENOMIC DNA]</scope>
    <source>
        <strain evidence="3 4">UASWS1009</strain>
    </source>
</reference>
<protein>
    <submittedName>
        <fullName evidence="3">MucR family transcriptional regulator</fullName>
    </submittedName>
</protein>
<dbReference type="Gene3D" id="1.10.10.1550">
    <property type="entry name" value="ROS/MUCR transcriptional regulator protein"/>
    <property type="match status" value="1"/>
</dbReference>
<dbReference type="InterPro" id="IPR041920">
    <property type="entry name" value="ROS/MUCR_sf"/>
</dbReference>
<dbReference type="Pfam" id="PF05443">
    <property type="entry name" value="ROS_MUCR"/>
    <property type="match status" value="1"/>
</dbReference>